<gene>
    <name evidence="1" type="ORF">LCGC14_1005220</name>
</gene>
<evidence type="ECO:0000313" key="1">
    <source>
        <dbReference type="EMBL" id="KKN13554.1"/>
    </source>
</evidence>
<name>A0A0F9N6I2_9ZZZZ</name>
<dbReference type="NCBIfam" id="TIGR00481">
    <property type="entry name" value="YbhB/YbcL family Raf kinase inhibitor-like protein"/>
    <property type="match status" value="1"/>
</dbReference>
<reference evidence="1" key="1">
    <citation type="journal article" date="2015" name="Nature">
        <title>Complex archaea that bridge the gap between prokaryotes and eukaryotes.</title>
        <authorList>
            <person name="Spang A."/>
            <person name="Saw J.H."/>
            <person name="Jorgensen S.L."/>
            <person name="Zaremba-Niedzwiedzka K."/>
            <person name="Martijn J."/>
            <person name="Lind A.E."/>
            <person name="van Eijk R."/>
            <person name="Schleper C."/>
            <person name="Guy L."/>
            <person name="Ettema T.J."/>
        </authorList>
    </citation>
    <scope>NUCLEOTIDE SEQUENCE</scope>
</reference>
<accession>A0A0F9N6I2</accession>
<protein>
    <recommendedName>
        <fullName evidence="2">PEBP family protein</fullName>
    </recommendedName>
</protein>
<dbReference type="PANTHER" id="PTHR30289">
    <property type="entry name" value="UNCHARACTERIZED PROTEIN YBCL-RELATED"/>
    <property type="match status" value="1"/>
</dbReference>
<dbReference type="InterPro" id="IPR005247">
    <property type="entry name" value="YbhB_YbcL/LppC-like"/>
</dbReference>
<dbReference type="InterPro" id="IPR008914">
    <property type="entry name" value="PEBP"/>
</dbReference>
<organism evidence="1">
    <name type="scientific">marine sediment metagenome</name>
    <dbReference type="NCBI Taxonomy" id="412755"/>
    <lineage>
        <taxon>unclassified sequences</taxon>
        <taxon>metagenomes</taxon>
        <taxon>ecological metagenomes</taxon>
    </lineage>
</organism>
<comment type="caution">
    <text evidence="1">The sequence shown here is derived from an EMBL/GenBank/DDBJ whole genome shotgun (WGS) entry which is preliminary data.</text>
</comment>
<dbReference type="AlphaFoldDB" id="A0A0F9N6I2"/>
<dbReference type="PANTHER" id="PTHR30289:SF1">
    <property type="entry name" value="PEBP (PHOSPHATIDYLETHANOLAMINE-BINDING PROTEIN) FAMILY PROTEIN"/>
    <property type="match status" value="1"/>
</dbReference>
<evidence type="ECO:0008006" key="2">
    <source>
        <dbReference type="Google" id="ProtNLM"/>
    </source>
</evidence>
<dbReference type="Gene3D" id="3.90.280.10">
    <property type="entry name" value="PEBP-like"/>
    <property type="match status" value="1"/>
</dbReference>
<dbReference type="InterPro" id="IPR036610">
    <property type="entry name" value="PEBP-like_sf"/>
</dbReference>
<sequence>MFAVNSTYNDNERMPAKHANKGVVGGENVSPAFSWQDAPEGTKSFALAMVDHHKVANEFVHWLVANIPADTTSVKEGASKTDSMPVGSKELNTTYGQALYGGPRPPAGTGDHPYETTVYALSDDLDLDEDVTLDDFLSAVEDKTLAKASLTGMFSQ</sequence>
<dbReference type="CDD" id="cd00865">
    <property type="entry name" value="PEBP_bact_arch"/>
    <property type="match status" value="1"/>
</dbReference>
<dbReference type="Pfam" id="PF01161">
    <property type="entry name" value="PBP"/>
    <property type="match status" value="1"/>
</dbReference>
<dbReference type="SUPFAM" id="SSF49777">
    <property type="entry name" value="PEBP-like"/>
    <property type="match status" value="1"/>
</dbReference>
<dbReference type="EMBL" id="LAZR01003911">
    <property type="protein sequence ID" value="KKN13554.1"/>
    <property type="molecule type" value="Genomic_DNA"/>
</dbReference>
<proteinExistence type="predicted"/>